<gene>
    <name evidence="4" type="ORF">Q767_14790</name>
</gene>
<dbReference type="PANTHER" id="PTHR48080">
    <property type="entry name" value="D-GALACTONATE DEHYDRATASE-RELATED"/>
    <property type="match status" value="1"/>
</dbReference>
<accession>V6S483</accession>
<comment type="caution">
    <text evidence="4">The sequence shown here is derived from an EMBL/GenBank/DDBJ whole genome shotgun (WGS) entry which is preliminary data.</text>
</comment>
<protein>
    <submittedName>
        <fullName evidence="4">Chloromuconate cycloisomerase</fullName>
    </submittedName>
</protein>
<dbReference type="Pfam" id="PF13378">
    <property type="entry name" value="MR_MLE_C"/>
    <property type="match status" value="1"/>
</dbReference>
<dbReference type="InterPro" id="IPR034593">
    <property type="entry name" value="DgoD-like"/>
</dbReference>
<dbReference type="SUPFAM" id="SSF54826">
    <property type="entry name" value="Enolase N-terminal domain-like"/>
    <property type="match status" value="1"/>
</dbReference>
<name>V6S483_9FLAO</name>
<evidence type="ECO:0000313" key="5">
    <source>
        <dbReference type="Proteomes" id="UP000030149"/>
    </source>
</evidence>
<dbReference type="EMBL" id="JRLZ01000019">
    <property type="protein sequence ID" value="KGO93503.1"/>
    <property type="molecule type" value="Genomic_DNA"/>
</dbReference>
<dbReference type="STRING" id="1107311.Q767_14790"/>
<dbReference type="Proteomes" id="UP000030149">
    <property type="component" value="Unassembled WGS sequence"/>
</dbReference>
<dbReference type="InterPro" id="IPR036849">
    <property type="entry name" value="Enolase-like_C_sf"/>
</dbReference>
<dbReference type="InterPro" id="IPR029017">
    <property type="entry name" value="Enolase-like_N"/>
</dbReference>
<keyword evidence="4" id="KW-0413">Isomerase</keyword>
<evidence type="ECO:0000259" key="3">
    <source>
        <dbReference type="Pfam" id="PF13378"/>
    </source>
</evidence>
<dbReference type="PANTHER" id="PTHR48080:SF3">
    <property type="entry name" value="ENOLASE SUPERFAMILY MEMBER DDB_G0284701"/>
    <property type="match status" value="1"/>
</dbReference>
<dbReference type="AlphaFoldDB" id="V6S483"/>
<dbReference type="Gene3D" id="3.30.390.10">
    <property type="entry name" value="Enolase-like, N-terminal domain"/>
    <property type="match status" value="1"/>
</dbReference>
<reference evidence="4 5" key="2">
    <citation type="journal article" date="2015" name="Stand. Genomic Sci.">
        <title>High quality draft genomic sequence of Flavobacterium enshiense DK69(T) and comparison among Flavobacterium genomes.</title>
        <authorList>
            <person name="Zeng Z."/>
            <person name="Chen C."/>
            <person name="Du H."/>
            <person name="Wang G."/>
            <person name="Li M."/>
        </authorList>
    </citation>
    <scope>NUCLEOTIDE SEQUENCE [LARGE SCALE GENOMIC DNA]</scope>
    <source>
        <strain evidence="4 5">DK69</strain>
    </source>
</reference>
<dbReference type="Gene3D" id="3.20.20.120">
    <property type="entry name" value="Enolase-like C-terminal domain"/>
    <property type="match status" value="1"/>
</dbReference>
<dbReference type="SUPFAM" id="SSF51604">
    <property type="entry name" value="Enolase C-terminal domain-like"/>
    <property type="match status" value="1"/>
</dbReference>
<dbReference type="PATRIC" id="fig|1107311.3.peg.2531"/>
<keyword evidence="5" id="KW-1185">Reference proteome</keyword>
<evidence type="ECO:0000256" key="1">
    <source>
        <dbReference type="ARBA" id="ARBA00008031"/>
    </source>
</evidence>
<dbReference type="OrthoDB" id="9775391at2"/>
<comment type="similarity">
    <text evidence="1">Belongs to the mandelate racemase/muconate lactonizing enzyme family.</text>
</comment>
<evidence type="ECO:0000256" key="2">
    <source>
        <dbReference type="ARBA" id="ARBA00022723"/>
    </source>
</evidence>
<evidence type="ECO:0000313" key="4">
    <source>
        <dbReference type="EMBL" id="KGO93503.1"/>
    </source>
</evidence>
<keyword evidence="2" id="KW-0479">Metal-binding</keyword>
<dbReference type="InterPro" id="IPR029065">
    <property type="entry name" value="Enolase_C-like"/>
</dbReference>
<dbReference type="GO" id="GO:0046872">
    <property type="term" value="F:metal ion binding"/>
    <property type="evidence" value="ECO:0007669"/>
    <property type="project" value="UniProtKB-KW"/>
</dbReference>
<organism evidence="4 5">
    <name type="scientific">Flavobacterium enshiense DK69</name>
    <dbReference type="NCBI Taxonomy" id="1107311"/>
    <lineage>
        <taxon>Bacteria</taxon>
        <taxon>Pseudomonadati</taxon>
        <taxon>Bacteroidota</taxon>
        <taxon>Flavobacteriia</taxon>
        <taxon>Flavobacteriales</taxon>
        <taxon>Flavobacteriaceae</taxon>
        <taxon>Flavobacterium</taxon>
    </lineage>
</organism>
<sequence length="332" mass="37227">MNLSWQIVRLNLKETFSISYGNYAFREALIIKLSDLGKSGYGECTGIDYYHISLADFDKKLHLIKDKIESQKINHPTDFYKFLLTLELPSFLRSALDCAYWDLFGKLEMKTFSELNLIEIGNIPESSITISVAPIETQLDKIANSSWSKFKVKCNRFDEKEIEKLLQTGKSVALDANGSYTSAQCHWLENFEASNGFTYVEQPMKPGAVNFELLHYDKYPNWMADEDCQENIDLKLLQPHYRSINIKLVKCGGLTPALELIKKARNLNFKIMIGCMTESTIGISAGAALASLVDFADLDGANLIANDIAKGSQIINGTIHLSEKPGLGIEIT</sequence>
<dbReference type="eggNOG" id="COG4948">
    <property type="taxonomic scope" value="Bacteria"/>
</dbReference>
<proteinExistence type="inferred from homology"/>
<dbReference type="GO" id="GO:0016854">
    <property type="term" value="F:racemase and epimerase activity"/>
    <property type="evidence" value="ECO:0007669"/>
    <property type="project" value="UniProtKB-ARBA"/>
</dbReference>
<dbReference type="RefSeq" id="WP_023574533.1">
    <property type="nucleotide sequence ID" value="NZ_AVCS01000021.1"/>
</dbReference>
<reference evidence="5" key="1">
    <citation type="submission" date="2013-09" db="EMBL/GenBank/DDBJ databases">
        <authorList>
            <person name="Zeng Z."/>
            <person name="Chen C."/>
        </authorList>
    </citation>
    <scope>NUCLEOTIDE SEQUENCE [LARGE SCALE GENOMIC DNA]</scope>
    <source>
        <strain evidence="5">DK69</strain>
    </source>
</reference>
<feature type="domain" description="Enolase C-terminal" evidence="3">
    <location>
        <begin position="148"/>
        <end position="331"/>
    </location>
</feature>